<sequence length="117" mass="11653">MTHCTQARVFAAPWSTLAVAALAATLAVTQLGGCASANARANATAFSRDTTVTARVKAELLRTAAVSGTDVKVDSQGGVVTLSGQVGSADQSVAAAEVARNVEGVDGVINALRVATP</sequence>
<evidence type="ECO:0000313" key="4">
    <source>
        <dbReference type="Proteomes" id="UP000243719"/>
    </source>
</evidence>
<dbReference type="Proteomes" id="UP000243719">
    <property type="component" value="Unassembled WGS sequence"/>
</dbReference>
<dbReference type="PROSITE" id="PS50914">
    <property type="entry name" value="BON"/>
    <property type="match status" value="1"/>
</dbReference>
<dbReference type="AlphaFoldDB" id="A0A1H2PUU3"/>
<evidence type="ECO:0000313" key="3">
    <source>
        <dbReference type="EMBL" id="SDV50999.1"/>
    </source>
</evidence>
<dbReference type="OrthoDB" id="7360581at2"/>
<dbReference type="PANTHER" id="PTHR34606">
    <property type="entry name" value="BON DOMAIN-CONTAINING PROTEIN"/>
    <property type="match status" value="1"/>
</dbReference>
<feature type="chain" id="PRO_5017356012" evidence="1">
    <location>
        <begin position="24"/>
        <end position="117"/>
    </location>
</feature>
<dbReference type="Pfam" id="PF04972">
    <property type="entry name" value="BON"/>
    <property type="match status" value="1"/>
</dbReference>
<dbReference type="RefSeq" id="WP_091912371.1">
    <property type="nucleotide sequence ID" value="NZ_FNLO01000014.1"/>
</dbReference>
<keyword evidence="1" id="KW-0732">Signal</keyword>
<proteinExistence type="predicted"/>
<keyword evidence="4" id="KW-1185">Reference proteome</keyword>
<dbReference type="EMBL" id="FNLO01000014">
    <property type="protein sequence ID" value="SDV50999.1"/>
    <property type="molecule type" value="Genomic_DNA"/>
</dbReference>
<accession>A0A1H2PUU3</accession>
<dbReference type="InterPro" id="IPR014004">
    <property type="entry name" value="Transpt-assoc_nodulatn_dom_bac"/>
</dbReference>
<gene>
    <name evidence="3" type="ORF">SAMN05216551_11495</name>
</gene>
<dbReference type="STRING" id="1770053.SAMN05216551_11495"/>
<evidence type="ECO:0000256" key="1">
    <source>
        <dbReference type="SAM" id="SignalP"/>
    </source>
</evidence>
<reference evidence="4" key="1">
    <citation type="submission" date="2016-09" db="EMBL/GenBank/DDBJ databases">
        <authorList>
            <person name="Varghese N."/>
            <person name="Submissions S."/>
        </authorList>
    </citation>
    <scope>NUCLEOTIDE SEQUENCE [LARGE SCALE GENOMIC DNA]</scope>
    <source>
        <strain evidence="4">JS23</strain>
    </source>
</reference>
<dbReference type="SMART" id="SM00749">
    <property type="entry name" value="BON"/>
    <property type="match status" value="1"/>
</dbReference>
<dbReference type="PANTHER" id="PTHR34606:SF15">
    <property type="entry name" value="BON DOMAIN-CONTAINING PROTEIN"/>
    <property type="match status" value="1"/>
</dbReference>
<evidence type="ECO:0000259" key="2">
    <source>
        <dbReference type="PROSITE" id="PS50914"/>
    </source>
</evidence>
<dbReference type="Gene3D" id="3.30.1340.30">
    <property type="match status" value="1"/>
</dbReference>
<dbReference type="InterPro" id="IPR051686">
    <property type="entry name" value="Lipoprotein_DolP"/>
</dbReference>
<name>A0A1H2PUU3_9BURK</name>
<protein>
    <submittedName>
        <fullName evidence="3">Hyperosmotically inducible protein</fullName>
    </submittedName>
</protein>
<dbReference type="InterPro" id="IPR007055">
    <property type="entry name" value="BON_dom"/>
</dbReference>
<feature type="signal peptide" evidence="1">
    <location>
        <begin position="1"/>
        <end position="23"/>
    </location>
</feature>
<feature type="domain" description="BON" evidence="2">
    <location>
        <begin position="48"/>
        <end position="116"/>
    </location>
</feature>
<organism evidence="3 4">
    <name type="scientific">Chitinasiproducens palmae</name>
    <dbReference type="NCBI Taxonomy" id="1770053"/>
    <lineage>
        <taxon>Bacteria</taxon>
        <taxon>Pseudomonadati</taxon>
        <taxon>Pseudomonadota</taxon>
        <taxon>Betaproteobacteria</taxon>
        <taxon>Burkholderiales</taxon>
        <taxon>Burkholderiaceae</taxon>
        <taxon>Chitinasiproducens</taxon>
    </lineage>
</organism>